<evidence type="ECO:0000256" key="1">
    <source>
        <dbReference type="ARBA" id="ARBA00006247"/>
    </source>
</evidence>
<feature type="domain" description="Peptidase M20 dimerisation" evidence="3">
    <location>
        <begin position="484"/>
        <end position="579"/>
    </location>
</feature>
<dbReference type="InterPro" id="IPR036264">
    <property type="entry name" value="Bact_exopeptidase_dim_dom"/>
</dbReference>
<evidence type="ECO:0000313" key="6">
    <source>
        <dbReference type="Proteomes" id="UP000481858"/>
    </source>
</evidence>
<dbReference type="SUPFAM" id="SSF53187">
    <property type="entry name" value="Zn-dependent exopeptidases"/>
    <property type="match status" value="1"/>
</dbReference>
<dbReference type="PANTHER" id="PTHR32494:SF5">
    <property type="entry name" value="ALLANTOATE AMIDOHYDROLASE"/>
    <property type="match status" value="1"/>
</dbReference>
<dbReference type="NCBIfam" id="TIGR01879">
    <property type="entry name" value="hydantase"/>
    <property type="match status" value="1"/>
</dbReference>
<protein>
    <recommendedName>
        <fullName evidence="7">Peptidase M20 dimerisation domain-containing protein</fullName>
    </recommendedName>
</protein>
<sequence>MAIGPTDNAKPGIVLVTGAWHTPVHFEVLRVALEEQGYETYVPRLPTLGKTGLTWKDDAAAIQKAVEKRMDDGKEFVIAAHSYGGVPGCGATKGFTVHERAAAGKKGGFRAILFIAAFAMPEPNVDLLTAFGGKFPEWMAHELPYTGNASSFVQPTAKYAFFNDVPKDDADRYFELLERQSQDAYEVPVDRVPSNCGIPHTFLICENDQVNNIMTYLTGRCVVAMRRVSGLSSKARLRGTCIALTPRHALNTQATGSQTTNIEALKVNKDRLMETLHKTCSWGTGKRWGSGVNDTGMSRLALSHTDKEARDWFVDTTSSLGCDVKVDAMGNIFAVRPGRREGLATFAGSHLDTQPSGGRYDGILGVLAGVEMLRVLKDHQAETEFPVGVVNWTNEEGARFPISMVSSGVWAEEIPLETAYNLREVGGGTATMKSELERIDYLGSIPASYKSTPMAAHFELHIEQGPLLEAENQKIGVVHGVQAYRWFTVDVAGRDAHTGSTPLGNRADAMLLAARLITHSHRLATKHSALVSTGILTLTPGSTNTIPGHVRFTLDVRAPADSTVAALEADLKRDFAALAAGKNILGLLDEATPSKPLEVSWRTDSVSPATLFHHDCIAAVRASAEAVTGDTKLVRDMTSGAGHDSVYTSRHCPTSMIFVPSKNGVSHNPEEYTSPEDCAIGAQVLMQSVLRFDHMRASG</sequence>
<dbReference type="Pfam" id="PF07687">
    <property type="entry name" value="M20_dimer"/>
    <property type="match status" value="1"/>
</dbReference>
<name>A0A7C8IS05_9PEZI</name>
<feature type="domain" description="AB hydrolase-1" evidence="4">
    <location>
        <begin position="13"/>
        <end position="216"/>
    </location>
</feature>
<dbReference type="EMBL" id="WUBL01000126">
    <property type="protein sequence ID" value="KAF2965082.1"/>
    <property type="molecule type" value="Genomic_DNA"/>
</dbReference>
<dbReference type="CDD" id="cd03884">
    <property type="entry name" value="M20_bAS"/>
    <property type="match status" value="1"/>
</dbReference>
<dbReference type="InterPro" id="IPR011650">
    <property type="entry name" value="Peptidase_M20_dimer"/>
</dbReference>
<dbReference type="InParanoid" id="A0A7C8IS05"/>
<dbReference type="Pfam" id="PF12697">
    <property type="entry name" value="Abhydrolase_6"/>
    <property type="match status" value="1"/>
</dbReference>
<evidence type="ECO:0000259" key="4">
    <source>
        <dbReference type="Pfam" id="PF12697"/>
    </source>
</evidence>
<comment type="similarity">
    <text evidence="1">Belongs to the peptidase M20A family.</text>
</comment>
<evidence type="ECO:0008006" key="7">
    <source>
        <dbReference type="Google" id="ProtNLM"/>
    </source>
</evidence>
<dbReference type="Pfam" id="PF01546">
    <property type="entry name" value="Peptidase_M20"/>
    <property type="match status" value="1"/>
</dbReference>
<accession>A0A7C8IS05</accession>
<dbReference type="Gene3D" id="3.40.50.1820">
    <property type="entry name" value="alpha/beta hydrolase"/>
    <property type="match status" value="1"/>
</dbReference>
<dbReference type="AlphaFoldDB" id="A0A7C8IS05"/>
<reference evidence="5 6" key="1">
    <citation type="submission" date="2019-12" db="EMBL/GenBank/DDBJ databases">
        <title>Draft genome sequence of the ascomycete Xylaria multiplex DSM 110363.</title>
        <authorList>
            <person name="Buettner E."/>
            <person name="Kellner H."/>
        </authorList>
    </citation>
    <scope>NUCLEOTIDE SEQUENCE [LARGE SCALE GENOMIC DNA]</scope>
    <source>
        <strain evidence="5 6">DSM 110363</strain>
    </source>
</reference>
<dbReference type="GO" id="GO:0016813">
    <property type="term" value="F:hydrolase activity, acting on carbon-nitrogen (but not peptide) bonds, in linear amidines"/>
    <property type="evidence" value="ECO:0007669"/>
    <property type="project" value="InterPro"/>
</dbReference>
<dbReference type="InterPro" id="IPR002933">
    <property type="entry name" value="Peptidase_M20"/>
</dbReference>
<evidence type="ECO:0000259" key="3">
    <source>
        <dbReference type="Pfam" id="PF07687"/>
    </source>
</evidence>
<dbReference type="Gene3D" id="3.30.70.360">
    <property type="match status" value="1"/>
</dbReference>
<gene>
    <name evidence="5" type="ORF">GQX73_g8494</name>
</gene>
<dbReference type="SUPFAM" id="SSF53474">
    <property type="entry name" value="alpha/beta-Hydrolases"/>
    <property type="match status" value="1"/>
</dbReference>
<dbReference type="OrthoDB" id="4676at2759"/>
<keyword evidence="2" id="KW-0378">Hydrolase</keyword>
<proteinExistence type="inferred from homology"/>
<dbReference type="InterPro" id="IPR029058">
    <property type="entry name" value="AB_hydrolase_fold"/>
</dbReference>
<comment type="caution">
    <text evidence="5">The sequence shown here is derived from an EMBL/GenBank/DDBJ whole genome shotgun (WGS) entry which is preliminary data.</text>
</comment>
<organism evidence="5 6">
    <name type="scientific">Xylaria multiplex</name>
    <dbReference type="NCBI Taxonomy" id="323545"/>
    <lineage>
        <taxon>Eukaryota</taxon>
        <taxon>Fungi</taxon>
        <taxon>Dikarya</taxon>
        <taxon>Ascomycota</taxon>
        <taxon>Pezizomycotina</taxon>
        <taxon>Sordariomycetes</taxon>
        <taxon>Xylariomycetidae</taxon>
        <taxon>Xylariales</taxon>
        <taxon>Xylariaceae</taxon>
        <taxon>Xylaria</taxon>
    </lineage>
</organism>
<dbReference type="InterPro" id="IPR000073">
    <property type="entry name" value="AB_hydrolase_1"/>
</dbReference>
<keyword evidence="6" id="KW-1185">Reference proteome</keyword>
<dbReference type="SUPFAM" id="SSF55031">
    <property type="entry name" value="Bacterial exopeptidase dimerisation domain"/>
    <property type="match status" value="1"/>
</dbReference>
<dbReference type="InterPro" id="IPR010158">
    <property type="entry name" value="Amidase_Cbmase"/>
</dbReference>
<evidence type="ECO:0000313" key="5">
    <source>
        <dbReference type="EMBL" id="KAF2965082.1"/>
    </source>
</evidence>
<dbReference type="Proteomes" id="UP000481858">
    <property type="component" value="Unassembled WGS sequence"/>
</dbReference>
<dbReference type="Gene3D" id="3.40.630.10">
    <property type="entry name" value="Zn peptidases"/>
    <property type="match status" value="1"/>
</dbReference>
<dbReference type="PANTHER" id="PTHR32494">
    <property type="entry name" value="ALLANTOATE DEIMINASE-RELATED"/>
    <property type="match status" value="1"/>
</dbReference>
<evidence type="ECO:0000256" key="2">
    <source>
        <dbReference type="ARBA" id="ARBA00022801"/>
    </source>
</evidence>